<keyword evidence="2" id="KW-0408">Iron</keyword>
<evidence type="ECO:0000256" key="2">
    <source>
        <dbReference type="PIRSR" id="PIRSR006232-1"/>
    </source>
</evidence>
<keyword evidence="2" id="KW-0479">Metal-binding</keyword>
<dbReference type="CDD" id="cd02910">
    <property type="entry name" value="cupin_Yhhw_N"/>
    <property type="match status" value="1"/>
</dbReference>
<evidence type="ECO:0000313" key="7">
    <source>
        <dbReference type="Proteomes" id="UP000290657"/>
    </source>
</evidence>
<dbReference type="InterPro" id="IPR014710">
    <property type="entry name" value="RmlC-like_jellyroll"/>
</dbReference>
<dbReference type="OrthoDB" id="9780903at2"/>
<feature type="binding site" evidence="2">
    <location>
        <position position="59"/>
    </location>
    <ligand>
        <name>Fe cation</name>
        <dbReference type="ChEBI" id="CHEBI:24875"/>
    </ligand>
</feature>
<organism evidence="6 7">
    <name type="scientific">Candidatus Marinarcus aquaticus</name>
    <dbReference type="NCBI Taxonomy" id="2044504"/>
    <lineage>
        <taxon>Bacteria</taxon>
        <taxon>Pseudomonadati</taxon>
        <taxon>Campylobacterota</taxon>
        <taxon>Epsilonproteobacteria</taxon>
        <taxon>Campylobacterales</taxon>
        <taxon>Arcobacteraceae</taxon>
        <taxon>Candidatus Marinarcus</taxon>
    </lineage>
</organism>
<evidence type="ECO:0000256" key="3">
    <source>
        <dbReference type="RuleBase" id="RU003457"/>
    </source>
</evidence>
<feature type="binding site" evidence="2">
    <location>
        <position position="57"/>
    </location>
    <ligand>
        <name>Fe cation</name>
        <dbReference type="ChEBI" id="CHEBI:24875"/>
    </ligand>
</feature>
<feature type="domain" description="Quercetin 2,3-dioxygenase C-terminal cupin" evidence="5">
    <location>
        <begin position="147"/>
        <end position="230"/>
    </location>
</feature>
<dbReference type="GO" id="GO:0046872">
    <property type="term" value="F:metal ion binding"/>
    <property type="evidence" value="ECO:0007669"/>
    <property type="project" value="UniProtKB-KW"/>
</dbReference>
<sequence length="235" mass="27017">MLTKIPKEQMFLANEGWLESRFHFSFAQYHDRHNMNFGVLRVLNDDIVHPNSGFGMHPHKDMEIISYIIDGEITHEDSMGNKETLHPGEVQYMSAGTGVLHSEYNHGKSDLRLLQIWILPPAKGLEPLYGSYKFNEAEKKNKLLHMVSSLEGNAPVKLHQDVNIFVSQLEAHKELELNIKKNRQLYMVQIKGETSFNDKVLTQSDALKVQDTEFLKIKALKNSEFLCIEMAQSLH</sequence>
<dbReference type="Pfam" id="PF17954">
    <property type="entry name" value="Pirin_C_2"/>
    <property type="match status" value="1"/>
</dbReference>
<gene>
    <name evidence="6" type="ORF">CRV04_06275</name>
</gene>
<evidence type="ECO:0000259" key="4">
    <source>
        <dbReference type="Pfam" id="PF02678"/>
    </source>
</evidence>
<accession>A0A4Q0XQQ2</accession>
<comment type="cofactor">
    <cofactor evidence="2">
        <name>Fe cation</name>
        <dbReference type="ChEBI" id="CHEBI:24875"/>
    </cofactor>
    <text evidence="2">Binds 1 Fe cation per subunit.</text>
</comment>
<feature type="binding site" evidence="2">
    <location>
        <position position="103"/>
    </location>
    <ligand>
        <name>Fe cation</name>
        <dbReference type="ChEBI" id="CHEBI:24875"/>
    </ligand>
</feature>
<dbReference type="Proteomes" id="UP000290657">
    <property type="component" value="Unassembled WGS sequence"/>
</dbReference>
<dbReference type="PANTHER" id="PTHR43212:SF3">
    <property type="entry name" value="QUERCETIN 2,3-DIOXYGENASE"/>
    <property type="match status" value="1"/>
</dbReference>
<dbReference type="AlphaFoldDB" id="A0A4Q0XQQ2"/>
<dbReference type="EMBL" id="PDKN01000003">
    <property type="protein sequence ID" value="RXJ58109.1"/>
    <property type="molecule type" value="Genomic_DNA"/>
</dbReference>
<protein>
    <recommendedName>
        <fullName evidence="8">Pirin family protein</fullName>
    </recommendedName>
</protein>
<dbReference type="RefSeq" id="WP_128995972.1">
    <property type="nucleotide sequence ID" value="NZ_PDKN01000003.1"/>
</dbReference>
<comment type="similarity">
    <text evidence="1 3">Belongs to the pirin family.</text>
</comment>
<dbReference type="Gene3D" id="2.60.120.10">
    <property type="entry name" value="Jelly Rolls"/>
    <property type="match status" value="2"/>
</dbReference>
<name>A0A4Q0XQQ2_9BACT</name>
<evidence type="ECO:0000256" key="1">
    <source>
        <dbReference type="ARBA" id="ARBA00008416"/>
    </source>
</evidence>
<reference evidence="6 7" key="1">
    <citation type="submission" date="2017-10" db="EMBL/GenBank/DDBJ databases">
        <title>Genomics of the genus Arcobacter.</title>
        <authorList>
            <person name="Perez-Cataluna A."/>
            <person name="Figueras M.J."/>
        </authorList>
    </citation>
    <scope>NUCLEOTIDE SEQUENCE [LARGE SCALE GENOMIC DNA]</scope>
    <source>
        <strain evidence="6 7">CECT 8987</strain>
    </source>
</reference>
<comment type="caution">
    <text evidence="6">The sequence shown here is derived from an EMBL/GenBank/DDBJ whole genome shotgun (WGS) entry which is preliminary data.</text>
</comment>
<feature type="binding site" evidence="2">
    <location>
        <position position="101"/>
    </location>
    <ligand>
        <name>Fe cation</name>
        <dbReference type="ChEBI" id="CHEBI:24875"/>
    </ligand>
</feature>
<feature type="domain" description="Pirin N-terminal" evidence="4">
    <location>
        <begin position="13"/>
        <end position="118"/>
    </location>
</feature>
<evidence type="ECO:0000313" key="6">
    <source>
        <dbReference type="EMBL" id="RXJ58109.1"/>
    </source>
</evidence>
<dbReference type="PANTHER" id="PTHR43212">
    <property type="entry name" value="QUERCETIN 2,3-DIOXYGENASE"/>
    <property type="match status" value="1"/>
</dbReference>
<evidence type="ECO:0008006" key="8">
    <source>
        <dbReference type="Google" id="ProtNLM"/>
    </source>
</evidence>
<dbReference type="Pfam" id="PF02678">
    <property type="entry name" value="Pirin"/>
    <property type="match status" value="1"/>
</dbReference>
<dbReference type="InterPro" id="IPR041602">
    <property type="entry name" value="Quercetinase_C"/>
</dbReference>
<keyword evidence="7" id="KW-1185">Reference proteome</keyword>
<evidence type="ECO:0000259" key="5">
    <source>
        <dbReference type="Pfam" id="PF17954"/>
    </source>
</evidence>
<proteinExistence type="inferred from homology"/>
<dbReference type="PIRSF" id="PIRSF006232">
    <property type="entry name" value="Pirin"/>
    <property type="match status" value="1"/>
</dbReference>
<dbReference type="InterPro" id="IPR011051">
    <property type="entry name" value="RmlC_Cupin_sf"/>
</dbReference>
<dbReference type="SUPFAM" id="SSF51182">
    <property type="entry name" value="RmlC-like cupins"/>
    <property type="match status" value="1"/>
</dbReference>
<dbReference type="InterPro" id="IPR012093">
    <property type="entry name" value="Pirin"/>
</dbReference>
<dbReference type="InterPro" id="IPR003829">
    <property type="entry name" value="Pirin_N_dom"/>
</dbReference>